<keyword evidence="3" id="KW-1185">Reference proteome</keyword>
<feature type="region of interest" description="Disordered" evidence="1">
    <location>
        <begin position="93"/>
        <end position="136"/>
    </location>
</feature>
<proteinExistence type="predicted"/>
<accession>A0AAU9NMB2</accession>
<dbReference type="Proteomes" id="UP001157418">
    <property type="component" value="Unassembled WGS sequence"/>
</dbReference>
<reference evidence="2 3" key="1">
    <citation type="submission" date="2022-01" db="EMBL/GenBank/DDBJ databases">
        <authorList>
            <person name="Xiong W."/>
            <person name="Schranz E."/>
        </authorList>
    </citation>
    <scope>NUCLEOTIDE SEQUENCE [LARGE SCALE GENOMIC DNA]</scope>
</reference>
<feature type="compositionally biased region" description="Polar residues" evidence="1">
    <location>
        <begin position="93"/>
        <end position="110"/>
    </location>
</feature>
<evidence type="ECO:0000313" key="2">
    <source>
        <dbReference type="EMBL" id="CAH1439030.1"/>
    </source>
</evidence>
<comment type="caution">
    <text evidence="2">The sequence shown here is derived from an EMBL/GenBank/DDBJ whole genome shotgun (WGS) entry which is preliminary data.</text>
</comment>
<protein>
    <submittedName>
        <fullName evidence="2">Uncharacterized protein</fullName>
    </submittedName>
</protein>
<organism evidence="2 3">
    <name type="scientific">Lactuca virosa</name>
    <dbReference type="NCBI Taxonomy" id="75947"/>
    <lineage>
        <taxon>Eukaryota</taxon>
        <taxon>Viridiplantae</taxon>
        <taxon>Streptophyta</taxon>
        <taxon>Embryophyta</taxon>
        <taxon>Tracheophyta</taxon>
        <taxon>Spermatophyta</taxon>
        <taxon>Magnoliopsida</taxon>
        <taxon>eudicotyledons</taxon>
        <taxon>Gunneridae</taxon>
        <taxon>Pentapetalae</taxon>
        <taxon>asterids</taxon>
        <taxon>campanulids</taxon>
        <taxon>Asterales</taxon>
        <taxon>Asteraceae</taxon>
        <taxon>Cichorioideae</taxon>
        <taxon>Cichorieae</taxon>
        <taxon>Lactucinae</taxon>
        <taxon>Lactuca</taxon>
    </lineage>
</organism>
<dbReference type="AlphaFoldDB" id="A0AAU9NMB2"/>
<evidence type="ECO:0000256" key="1">
    <source>
        <dbReference type="SAM" id="MobiDB-lite"/>
    </source>
</evidence>
<evidence type="ECO:0000313" key="3">
    <source>
        <dbReference type="Proteomes" id="UP001157418"/>
    </source>
</evidence>
<sequence length="136" mass="15956">MSTPVINRCRWSSGHRHRPSDRRRRSAARHRRCQKRMNYISWILYWIWGSISDTIDYEKDWEENQQIDKDEVVKFHLLKKPSHLLSIKATSITETSRETPISDQFHSGTKLTPKGPPATAPPLFSRNPPTPADRKH</sequence>
<name>A0AAU9NMB2_9ASTR</name>
<dbReference type="EMBL" id="CAKMRJ010004445">
    <property type="protein sequence ID" value="CAH1439030.1"/>
    <property type="molecule type" value="Genomic_DNA"/>
</dbReference>
<gene>
    <name evidence="2" type="ORF">LVIROSA_LOCUS25257</name>
</gene>